<protein>
    <recommendedName>
        <fullName evidence="3">WD40 repeat domain-containing protein</fullName>
    </recommendedName>
</protein>
<organism evidence="1 2">
    <name type="scientific">Streptomyces inhibens</name>
    <dbReference type="NCBI Taxonomy" id="2293571"/>
    <lineage>
        <taxon>Bacteria</taxon>
        <taxon>Bacillati</taxon>
        <taxon>Actinomycetota</taxon>
        <taxon>Actinomycetes</taxon>
        <taxon>Kitasatosporales</taxon>
        <taxon>Streptomycetaceae</taxon>
        <taxon>Streptomyces</taxon>
    </lineage>
</organism>
<dbReference type="OrthoDB" id="3635325at2"/>
<dbReference type="RefSeq" id="WP_128503326.1">
    <property type="nucleotide sequence ID" value="NZ_QUAC01000019.1"/>
</dbReference>
<keyword evidence="2" id="KW-1185">Reference proteome</keyword>
<reference evidence="1 2" key="1">
    <citation type="submission" date="2018-08" db="EMBL/GenBank/DDBJ databases">
        <title>Streptomyces NEAU-D10 sp. nov., a novel Actinomycete isolated from soil.</title>
        <authorList>
            <person name="Jin L."/>
        </authorList>
    </citation>
    <scope>NUCLEOTIDE SEQUENCE [LARGE SCALE GENOMIC DNA]</scope>
    <source>
        <strain evidence="1 2">NEAU-D10</strain>
    </source>
</reference>
<dbReference type="AlphaFoldDB" id="A0A371QAG8"/>
<name>A0A371QAG8_STRIH</name>
<comment type="caution">
    <text evidence="1">The sequence shown here is derived from an EMBL/GenBank/DDBJ whole genome shotgun (WGS) entry which is preliminary data.</text>
</comment>
<dbReference type="SUPFAM" id="SSF69322">
    <property type="entry name" value="Tricorn protease domain 2"/>
    <property type="match status" value="1"/>
</dbReference>
<dbReference type="Proteomes" id="UP000262477">
    <property type="component" value="Unassembled WGS sequence"/>
</dbReference>
<dbReference type="EMBL" id="QUAC01000019">
    <property type="protein sequence ID" value="REK91674.1"/>
    <property type="molecule type" value="Genomic_DNA"/>
</dbReference>
<evidence type="ECO:0000313" key="1">
    <source>
        <dbReference type="EMBL" id="REK91674.1"/>
    </source>
</evidence>
<sequence>MHQPLTIHRIFGDRPYAEIGYPTTAVRDERLGLLAIGGALGTMQWPGWDAARGWSRSRVGVYTADGARCHHLLRSHWPVSALRFHPSLPLLAIGTGGWSQEGELLLLNLDSGKVVSVAEGRDRHICGLRWLDDRTLEVFLAPDDEEDLDEGGPDALRYVIECDDWTAATEGMVAAEELPWGPPDARMPDAPDGLRRELARLTWTPWAPRQLVWAVEPLDDGRILATLDGIQLECWSPDGIREWAVAGQDGGREILLTPDRRSAWVNTSGRTRWDGDGWHERPYPIDRLSVNGGAVLDTVDPGFAVACVARHDGWLALRDCRYHVERPVTVLVSPGHREAARFELGGYNLFNHHLPVRHSPELLFLQGDPQQPSAENWVVQVDPPDGWAPPRVHRLFPLEWDSARNAHLVGGPAVHLDDAHGPALVHAGTFPYPHGLRPGDAFVARRRLTDGAPAWVFLADAQATAMDTDGETVYVAYNSGEVVALHAGEGTVRQRRLLSIDGRVADPLSLTVAGPGRLLIGTVDGRIVDCGI</sequence>
<proteinExistence type="predicted"/>
<evidence type="ECO:0000313" key="2">
    <source>
        <dbReference type="Proteomes" id="UP000262477"/>
    </source>
</evidence>
<gene>
    <name evidence="1" type="ORF">DY245_03480</name>
</gene>
<accession>A0A371QAG8</accession>
<evidence type="ECO:0008006" key="3">
    <source>
        <dbReference type="Google" id="ProtNLM"/>
    </source>
</evidence>